<evidence type="ECO:0000313" key="2">
    <source>
        <dbReference type="EMBL" id="QHT88345.1"/>
    </source>
</evidence>
<proteinExistence type="predicted"/>
<feature type="transmembrane region" description="Helical" evidence="1">
    <location>
        <begin position="38"/>
        <end position="58"/>
    </location>
</feature>
<feature type="transmembrane region" description="Helical" evidence="1">
    <location>
        <begin position="6"/>
        <end position="26"/>
    </location>
</feature>
<keyword evidence="1" id="KW-0472">Membrane</keyword>
<accession>A0A6C0I7G0</accession>
<sequence>MYPSLWAHSLGGVLMLAAVALSVLNFGKLKTLGTYSMIKILMMLSIVVTLHGISHVLLEKQYSYNPWTIIFG</sequence>
<keyword evidence="1" id="KW-0812">Transmembrane</keyword>
<protein>
    <submittedName>
        <fullName evidence="2">Uncharacterized protein</fullName>
    </submittedName>
</protein>
<name>A0A6C0I7G0_9ZZZZ</name>
<reference evidence="2" key="1">
    <citation type="journal article" date="2020" name="Nature">
        <title>Giant virus diversity and host interactions through global metagenomics.</title>
        <authorList>
            <person name="Schulz F."/>
            <person name="Roux S."/>
            <person name="Paez-Espino D."/>
            <person name="Jungbluth S."/>
            <person name="Walsh D.A."/>
            <person name="Denef V.J."/>
            <person name="McMahon K.D."/>
            <person name="Konstantinidis K.T."/>
            <person name="Eloe-Fadrosh E.A."/>
            <person name="Kyrpides N.C."/>
            <person name="Woyke T."/>
        </authorList>
    </citation>
    <scope>NUCLEOTIDE SEQUENCE</scope>
    <source>
        <strain evidence="2">GVMAG-M-3300023184-50</strain>
    </source>
</reference>
<keyword evidence="1" id="KW-1133">Transmembrane helix</keyword>
<dbReference type="AlphaFoldDB" id="A0A6C0I7G0"/>
<organism evidence="2">
    <name type="scientific">viral metagenome</name>
    <dbReference type="NCBI Taxonomy" id="1070528"/>
    <lineage>
        <taxon>unclassified sequences</taxon>
        <taxon>metagenomes</taxon>
        <taxon>organismal metagenomes</taxon>
    </lineage>
</organism>
<evidence type="ECO:0000256" key="1">
    <source>
        <dbReference type="SAM" id="Phobius"/>
    </source>
</evidence>
<dbReference type="EMBL" id="MN740114">
    <property type="protein sequence ID" value="QHT88345.1"/>
    <property type="molecule type" value="Genomic_DNA"/>
</dbReference>